<organism evidence="3 4">
    <name type="scientific">Capsulimonas corticalis</name>
    <dbReference type="NCBI Taxonomy" id="2219043"/>
    <lineage>
        <taxon>Bacteria</taxon>
        <taxon>Bacillati</taxon>
        <taxon>Armatimonadota</taxon>
        <taxon>Armatimonadia</taxon>
        <taxon>Capsulimonadales</taxon>
        <taxon>Capsulimonadaceae</taxon>
        <taxon>Capsulimonas</taxon>
    </lineage>
</organism>
<gene>
    <name evidence="3" type="primary">spoIIAA</name>
    <name evidence="3" type="ORF">CCAX7_39090</name>
</gene>
<reference evidence="3 4" key="1">
    <citation type="journal article" date="2019" name="Int. J. Syst. Evol. Microbiol.">
        <title>Capsulimonas corticalis gen. nov., sp. nov., an aerobic capsulated bacterium, of a novel bacterial order, Capsulimonadales ord. nov., of the class Armatimonadia of the phylum Armatimonadetes.</title>
        <authorList>
            <person name="Li J."/>
            <person name="Kudo C."/>
            <person name="Tonouchi A."/>
        </authorList>
    </citation>
    <scope>NUCLEOTIDE SEQUENCE [LARGE SCALE GENOMIC DNA]</scope>
    <source>
        <strain evidence="3 4">AX-7</strain>
    </source>
</reference>
<dbReference type="Gene3D" id="3.30.750.24">
    <property type="entry name" value="STAS domain"/>
    <property type="match status" value="1"/>
</dbReference>
<dbReference type="InterPro" id="IPR002645">
    <property type="entry name" value="STAS_dom"/>
</dbReference>
<sequence>MAELHIDVHNESAVATVLLRGELDAYSAPRLRQVLDPLIKATDPAILVDLTALEYLDSAGLGVLVAALKQVTDRDGQFGVISPSPIVARVLQVTGLFKLFTIFSDPAEAQASFGLAA</sequence>
<dbReference type="PANTHER" id="PTHR33495">
    <property type="entry name" value="ANTI-SIGMA FACTOR ANTAGONIST TM_1081-RELATED-RELATED"/>
    <property type="match status" value="1"/>
</dbReference>
<protein>
    <recommendedName>
        <fullName evidence="2">Anti-sigma factor antagonist</fullName>
    </recommendedName>
</protein>
<evidence type="ECO:0000256" key="2">
    <source>
        <dbReference type="RuleBase" id="RU003749"/>
    </source>
</evidence>
<name>A0A402D3Q7_9BACT</name>
<comment type="similarity">
    <text evidence="1 2">Belongs to the anti-sigma-factor antagonist family.</text>
</comment>
<dbReference type="GO" id="GO:0043856">
    <property type="term" value="F:anti-sigma factor antagonist activity"/>
    <property type="evidence" value="ECO:0007669"/>
    <property type="project" value="InterPro"/>
</dbReference>
<dbReference type="InterPro" id="IPR003658">
    <property type="entry name" value="Anti-sigma_ant"/>
</dbReference>
<dbReference type="PROSITE" id="PS50801">
    <property type="entry name" value="STAS"/>
    <property type="match status" value="1"/>
</dbReference>
<proteinExistence type="inferred from homology"/>
<evidence type="ECO:0000313" key="3">
    <source>
        <dbReference type="EMBL" id="BDI31858.1"/>
    </source>
</evidence>
<dbReference type="Pfam" id="PF01740">
    <property type="entry name" value="STAS"/>
    <property type="match status" value="1"/>
</dbReference>
<dbReference type="CDD" id="cd07043">
    <property type="entry name" value="STAS_anti-anti-sigma_factors"/>
    <property type="match status" value="1"/>
</dbReference>
<dbReference type="Proteomes" id="UP000287394">
    <property type="component" value="Chromosome"/>
</dbReference>
<dbReference type="RefSeq" id="WP_119324111.1">
    <property type="nucleotide sequence ID" value="NZ_AP025739.1"/>
</dbReference>
<accession>A0A402D3Q7</accession>
<dbReference type="EMBL" id="AP025739">
    <property type="protein sequence ID" value="BDI31858.1"/>
    <property type="molecule type" value="Genomic_DNA"/>
</dbReference>
<keyword evidence="4" id="KW-1185">Reference proteome</keyword>
<evidence type="ECO:0000313" key="4">
    <source>
        <dbReference type="Proteomes" id="UP000287394"/>
    </source>
</evidence>
<evidence type="ECO:0000256" key="1">
    <source>
        <dbReference type="ARBA" id="ARBA00009013"/>
    </source>
</evidence>
<dbReference type="SUPFAM" id="SSF52091">
    <property type="entry name" value="SpoIIaa-like"/>
    <property type="match status" value="1"/>
</dbReference>
<dbReference type="AlphaFoldDB" id="A0A402D3Q7"/>
<dbReference type="OrthoDB" id="9793697at2"/>
<dbReference type="InterPro" id="IPR036513">
    <property type="entry name" value="STAS_dom_sf"/>
</dbReference>
<dbReference type="KEGG" id="ccot:CCAX7_39090"/>
<dbReference type="NCBIfam" id="TIGR00377">
    <property type="entry name" value="ant_ant_sig"/>
    <property type="match status" value="1"/>
</dbReference>